<dbReference type="EMBL" id="SRYG01000008">
    <property type="protein sequence ID" value="TGY66246.1"/>
    <property type="molecule type" value="Genomic_DNA"/>
</dbReference>
<accession>A0AC61R8Q0</accession>
<evidence type="ECO:0000313" key="1">
    <source>
        <dbReference type="EMBL" id="TGY66246.1"/>
    </source>
</evidence>
<reference evidence="1" key="1">
    <citation type="submission" date="2019-04" db="EMBL/GenBank/DDBJ databases">
        <title>Microbes associate with the intestines of laboratory mice.</title>
        <authorList>
            <person name="Navarre W."/>
            <person name="Wong E."/>
            <person name="Huang K."/>
            <person name="Tropini C."/>
            <person name="Ng K."/>
            <person name="Yu B."/>
        </authorList>
    </citation>
    <scope>NUCLEOTIDE SEQUENCE</scope>
    <source>
        <strain evidence="1">NM09_H32</strain>
    </source>
</reference>
<comment type="caution">
    <text evidence="1">The sequence shown here is derived from an EMBL/GenBank/DDBJ whole genome shotgun (WGS) entry which is preliminary data.</text>
</comment>
<sequence>MVIDTNACEAYAGRVHRLRTQIVFADFTLASRHQTILAKIESLRQYFLTMARQAAATESSLPITTSSSSVGQPRFSYGVDLRPVSQLLKKPDPMRANASASLHYLSVGSVYSTKYFEQKTSMQVGNAQASGECTLQLWNEKKQFDPKLALSAQLDGSLLDVASHTRVGTDMINATLDASGKVGAASASAQVVMSADEQTFQAQGHVAALEGEAVLAFHLFGASVSVKGSGSLLSAGGDISYSHKNREWEMGAKLGFIAGLGLKVHVKY</sequence>
<organism evidence="1 2">
    <name type="scientific">Dubosiella muris</name>
    <dbReference type="NCBI Taxonomy" id="3038133"/>
    <lineage>
        <taxon>Bacteria</taxon>
        <taxon>Bacillati</taxon>
        <taxon>Bacillota</taxon>
        <taxon>Erysipelotrichia</taxon>
        <taxon>Erysipelotrichales</taxon>
        <taxon>Erysipelotrichaceae</taxon>
        <taxon>Dubosiella</taxon>
    </lineage>
</organism>
<dbReference type="Proteomes" id="UP000308836">
    <property type="component" value="Unassembled WGS sequence"/>
</dbReference>
<protein>
    <submittedName>
        <fullName evidence="1">Uncharacterized protein</fullName>
    </submittedName>
</protein>
<evidence type="ECO:0000313" key="2">
    <source>
        <dbReference type="Proteomes" id="UP000308836"/>
    </source>
</evidence>
<name>A0AC61R8Q0_9FIRM</name>
<proteinExistence type="predicted"/>
<gene>
    <name evidence="1" type="ORF">E5336_05210</name>
</gene>
<keyword evidence="2" id="KW-1185">Reference proteome</keyword>